<name>A0A0F6QYI4_9CORY</name>
<keyword evidence="4" id="KW-1185">Reference proteome</keyword>
<evidence type="ECO:0000256" key="2">
    <source>
        <dbReference type="SAM" id="Phobius"/>
    </source>
</evidence>
<evidence type="ECO:0000256" key="1">
    <source>
        <dbReference type="SAM" id="MobiDB-lite"/>
    </source>
</evidence>
<evidence type="ECO:0000313" key="4">
    <source>
        <dbReference type="Proteomes" id="UP000033566"/>
    </source>
</evidence>
<feature type="transmembrane region" description="Helical" evidence="2">
    <location>
        <begin position="33"/>
        <end position="57"/>
    </location>
</feature>
<organism evidence="3 4">
    <name type="scientific">Corynebacterium camporealensis</name>
    <dbReference type="NCBI Taxonomy" id="161896"/>
    <lineage>
        <taxon>Bacteria</taxon>
        <taxon>Bacillati</taxon>
        <taxon>Actinomycetota</taxon>
        <taxon>Actinomycetes</taxon>
        <taxon>Mycobacteriales</taxon>
        <taxon>Corynebacteriaceae</taxon>
        <taxon>Corynebacterium</taxon>
    </lineage>
</organism>
<dbReference type="STRING" id="161896.UL81_06475"/>
<keyword evidence="2" id="KW-0472">Membrane</keyword>
<reference evidence="3 4" key="1">
    <citation type="journal article" date="2015" name="Genome Announc.">
        <title>Complete Genome Sequence of Corynebacterium camporealensis DSM 44610, Isolated from the Milk of a Manchega Sheep with Subclinical Mastitis.</title>
        <authorList>
            <person name="Ruckert C."/>
            <person name="Albersmeier A."/>
            <person name="Winkler A."/>
            <person name="Tauch A."/>
        </authorList>
    </citation>
    <scope>NUCLEOTIDE SEQUENCE [LARGE SCALE GENOMIC DNA]</scope>
    <source>
        <strain evidence="3 4">DSM 44610</strain>
    </source>
</reference>
<evidence type="ECO:0000313" key="3">
    <source>
        <dbReference type="EMBL" id="AKE39258.1"/>
    </source>
</evidence>
<dbReference type="EMBL" id="CP011311">
    <property type="protein sequence ID" value="AKE39258.1"/>
    <property type="molecule type" value="Genomic_DNA"/>
</dbReference>
<dbReference type="Pfam" id="PF01478">
    <property type="entry name" value="Peptidase_A24"/>
    <property type="match status" value="1"/>
</dbReference>
<accession>A0A0F6QYI4</accession>
<proteinExistence type="predicted"/>
<keyword evidence="2" id="KW-0812">Transmembrane</keyword>
<dbReference type="GO" id="GO:0016020">
    <property type="term" value="C:membrane"/>
    <property type="evidence" value="ECO:0007669"/>
    <property type="project" value="InterPro"/>
</dbReference>
<protein>
    <submittedName>
        <fullName evidence="3">Type IV leader peptidase</fullName>
    </submittedName>
</protein>
<dbReference type="GO" id="GO:0004190">
    <property type="term" value="F:aspartic-type endopeptidase activity"/>
    <property type="evidence" value="ECO:0007669"/>
    <property type="project" value="InterPro"/>
</dbReference>
<feature type="transmembrane region" description="Helical" evidence="2">
    <location>
        <begin position="78"/>
        <end position="100"/>
    </location>
</feature>
<gene>
    <name evidence="3" type="ORF">UL81_06475</name>
</gene>
<dbReference type="Gene3D" id="1.20.120.1220">
    <property type="match status" value="1"/>
</dbReference>
<keyword evidence="2" id="KW-1133">Transmembrane helix</keyword>
<dbReference type="InterPro" id="IPR000045">
    <property type="entry name" value="Prepilin_IV_endopep_pep"/>
</dbReference>
<sequence length="178" mass="19089">MDMLGAGAWLLWAAVLSFFDLRYRRLPDLLTLPAAVIACIWWWDFAGLLWPALYFVLGIRKGGIGGGDIKLAISLGMWTAHAAGTWGVLLAIIAASWITLLVDIASRLANRGKQPKKPEANLAAQPSWPEAGQPQTETSQSEAKPLSLGERTAPHGPPMLLATALVWGFATGGAELFS</sequence>
<feature type="region of interest" description="Disordered" evidence="1">
    <location>
        <begin position="114"/>
        <end position="155"/>
    </location>
</feature>
<dbReference type="PATRIC" id="fig|161896.4.peg.1271"/>
<dbReference type="AlphaFoldDB" id="A0A0F6QYI4"/>
<dbReference type="HOGENOM" id="CLU_057101_11_1_11"/>
<feature type="compositionally biased region" description="Polar residues" evidence="1">
    <location>
        <begin position="133"/>
        <end position="142"/>
    </location>
</feature>
<dbReference type="Proteomes" id="UP000033566">
    <property type="component" value="Chromosome"/>
</dbReference>
<dbReference type="KEGG" id="ccj:UL81_06475"/>